<gene>
    <name evidence="2" type="ORF">GCM10022231_30430</name>
</gene>
<reference evidence="3" key="1">
    <citation type="journal article" date="2019" name="Int. J. Syst. Evol. Microbiol.">
        <title>The Global Catalogue of Microorganisms (GCM) 10K type strain sequencing project: providing services to taxonomists for standard genome sequencing and annotation.</title>
        <authorList>
            <consortium name="The Broad Institute Genomics Platform"/>
            <consortium name="The Broad Institute Genome Sequencing Center for Infectious Disease"/>
            <person name="Wu L."/>
            <person name="Ma J."/>
        </authorList>
    </citation>
    <scope>NUCLEOTIDE SEQUENCE [LARGE SCALE GENOMIC DNA]</scope>
    <source>
        <strain evidence="3">JCM 16923</strain>
    </source>
</reference>
<dbReference type="EMBL" id="BAAAZW010000009">
    <property type="protein sequence ID" value="GAA3967309.1"/>
    <property type="molecule type" value="Genomic_DNA"/>
</dbReference>
<protein>
    <recommendedName>
        <fullName evidence="4">ABC transporter substrate-binding protein</fullName>
    </recommendedName>
</protein>
<dbReference type="Proteomes" id="UP001418444">
    <property type="component" value="Unassembled WGS sequence"/>
</dbReference>
<evidence type="ECO:0000313" key="2">
    <source>
        <dbReference type="EMBL" id="GAA3967309.1"/>
    </source>
</evidence>
<keyword evidence="1" id="KW-1133">Transmembrane helix</keyword>
<comment type="caution">
    <text evidence="2">The sequence shown here is derived from an EMBL/GenBank/DDBJ whole genome shotgun (WGS) entry which is preliminary data.</text>
</comment>
<organism evidence="2 3">
    <name type="scientific">Gordonia caeni</name>
    <dbReference type="NCBI Taxonomy" id="1007097"/>
    <lineage>
        <taxon>Bacteria</taxon>
        <taxon>Bacillati</taxon>
        <taxon>Actinomycetota</taxon>
        <taxon>Actinomycetes</taxon>
        <taxon>Mycobacteriales</taxon>
        <taxon>Gordoniaceae</taxon>
        <taxon>Gordonia</taxon>
    </lineage>
</organism>
<name>A0ABP7PKX2_9ACTN</name>
<keyword evidence="1" id="KW-0472">Membrane</keyword>
<evidence type="ECO:0000256" key="1">
    <source>
        <dbReference type="SAM" id="Phobius"/>
    </source>
</evidence>
<proteinExistence type="predicted"/>
<accession>A0ABP7PKX2</accession>
<evidence type="ECO:0008006" key="4">
    <source>
        <dbReference type="Google" id="ProtNLM"/>
    </source>
</evidence>
<keyword evidence="3" id="KW-1185">Reference proteome</keyword>
<evidence type="ECO:0000313" key="3">
    <source>
        <dbReference type="Proteomes" id="UP001418444"/>
    </source>
</evidence>
<feature type="transmembrane region" description="Helical" evidence="1">
    <location>
        <begin position="12"/>
        <end position="34"/>
    </location>
</feature>
<keyword evidence="1" id="KW-0812">Transmembrane</keyword>
<dbReference type="RefSeq" id="WP_344785288.1">
    <property type="nucleotide sequence ID" value="NZ_BAAAZW010000009.1"/>
</dbReference>
<sequence>MGNHRSGGTRQLFSRPLLSGVLGVMLIIALVLAWRGFGDRIDDGSSATATCFEGDATVPIVADPAIAPALQEIAKNYNAQHPVVRDHCVTVEVRPADASTVLEGLTADTWDAQAHGPYPGAWVPESSIWAAALQESGTDVLAGTPESLVTSPVRLAMEPVIAEAADGDLAWADLPALTRANSLSAFGRSSWGSLRMAMPTGPQSDATSLAAQAVAAATVGTDTALTTAQARSGEVTTAMNELMSAPPRVGDGSAEAAVGSIAETTEPSSAPVRAVPISEQRLYVLTKDDAEASVAVVAPQGQTPMADYPVIGFTSAQLSGYVTDATSEFFTFARKPEQMGILTGAGFRGSGPLPEPTATVRFDEVSDPLPTPEAGAVVAIDRVVLPSAVAGN</sequence>